<dbReference type="GO" id="GO:0005829">
    <property type="term" value="C:cytosol"/>
    <property type="evidence" value="ECO:0007669"/>
    <property type="project" value="TreeGrafter"/>
</dbReference>
<evidence type="ECO:0000256" key="5">
    <source>
        <dbReference type="ARBA" id="ARBA00022691"/>
    </source>
</evidence>
<dbReference type="InterPro" id="IPR016067">
    <property type="entry name" value="S-AdoMet_deCO2ase_core"/>
</dbReference>
<dbReference type="PANTHER" id="PTHR11570">
    <property type="entry name" value="S-ADENOSYLMETHIONINE DECARBOXYLASE"/>
    <property type="match status" value="1"/>
</dbReference>
<keyword evidence="5" id="KW-0949">S-adenosyl-L-methionine</keyword>
<comment type="similarity">
    <text evidence="3">Belongs to the eukaryotic AdoMetDC family.</text>
</comment>
<dbReference type="PROSITE" id="PS01336">
    <property type="entry name" value="ADOMETDC"/>
    <property type="match status" value="1"/>
</dbReference>
<feature type="active site" description="Proton donor; for catalytic activity" evidence="15">
    <location>
        <position position="53"/>
    </location>
</feature>
<dbReference type="SUPFAM" id="SSF56276">
    <property type="entry name" value="S-adenosylmethionine decarboxylase"/>
    <property type="match status" value="1"/>
</dbReference>
<dbReference type="EC" id="4.1.1.50" evidence="4"/>
<organism evidence="19">
    <name type="scientific">Schistocephalus solidus</name>
    <name type="common">Tapeworm</name>
    <dbReference type="NCBI Taxonomy" id="70667"/>
    <lineage>
        <taxon>Eukaryota</taxon>
        <taxon>Metazoa</taxon>
        <taxon>Spiralia</taxon>
        <taxon>Lophotrochozoa</taxon>
        <taxon>Platyhelminthes</taxon>
        <taxon>Cestoda</taxon>
        <taxon>Eucestoda</taxon>
        <taxon>Diphyllobothriidea</taxon>
        <taxon>Diphyllobothriidae</taxon>
        <taxon>Schistocephalus</taxon>
    </lineage>
</organism>
<dbReference type="PANTHER" id="PTHR11570:SF0">
    <property type="entry name" value="S-ADENOSYLMETHIONINE DECARBOXYLASE PROENZYME"/>
    <property type="match status" value="1"/>
</dbReference>
<evidence type="ECO:0000256" key="7">
    <source>
        <dbReference type="ARBA" id="ARBA00022813"/>
    </source>
</evidence>
<keyword evidence="9" id="KW-0620">Polyamine biosynthesis</keyword>
<evidence type="ECO:0000256" key="18">
    <source>
        <dbReference type="PIRSR" id="PIRSR001355-5"/>
    </source>
</evidence>
<keyword evidence="6" id="KW-0210">Decarboxylase</keyword>
<dbReference type="InterPro" id="IPR001985">
    <property type="entry name" value="S-AdoMet_decarboxylase_euk"/>
</dbReference>
<dbReference type="GO" id="GO:0006597">
    <property type="term" value="P:spermine biosynthetic process"/>
    <property type="evidence" value="ECO:0007669"/>
    <property type="project" value="InterPro"/>
</dbReference>
<keyword evidence="7 17" id="KW-0068">Autocatalytic cleavage</keyword>
<dbReference type="UniPathway" id="UPA00331">
    <property type="reaction ID" value="UER00451"/>
</dbReference>
<evidence type="ECO:0000256" key="12">
    <source>
        <dbReference type="ARBA" id="ARBA00023270"/>
    </source>
</evidence>
<evidence type="ECO:0000256" key="9">
    <source>
        <dbReference type="ARBA" id="ARBA00023115"/>
    </source>
</evidence>
<evidence type="ECO:0000256" key="15">
    <source>
        <dbReference type="PIRSR" id="PIRSR001355-1"/>
    </source>
</evidence>
<feature type="active site" description="Proton acceptor; for processing activity" evidence="15">
    <location>
        <position position="198"/>
    </location>
</feature>
<evidence type="ECO:0000256" key="10">
    <source>
        <dbReference type="ARBA" id="ARBA00023145"/>
    </source>
</evidence>
<feature type="chain" id="PRO_5042322807" description="S-adenosylmethionine decarboxylase beta chain" evidence="18">
    <location>
        <begin position="1"/>
        <end position="38"/>
    </location>
</feature>
<dbReference type="InterPro" id="IPR048283">
    <property type="entry name" value="AdoMetDC-like"/>
</dbReference>
<evidence type="ECO:0000256" key="3">
    <source>
        <dbReference type="ARBA" id="ARBA00008466"/>
    </source>
</evidence>
<evidence type="ECO:0000256" key="8">
    <source>
        <dbReference type="ARBA" id="ARBA00023066"/>
    </source>
</evidence>
<keyword evidence="11" id="KW-0456">Lyase</keyword>
<dbReference type="InterPro" id="IPR018166">
    <property type="entry name" value="S-AdoMet_deCO2ase_CS"/>
</dbReference>
<sequence length="305" mass="35109">PDMRQLTRKQIRYILDLARCTVLAEIRNEFQIAFLLSESSFFITRNRIILKTCGKTTLLKTLKPLTEFAYELGFTKYVLYYSRRSYLFPELQPPSQREFSNELKIIQPFCDNGAGYTFGRLNRDCWNFYCGQSAQGMTDEPPGQTVEVIMRDLNPKKMRFFYACNVASAKEATDLSGISKLFPKSRLSAYLFEPCGYSVNGLMDKDEYFTVHVTPEPEFSYASFETNIALPCYLQLVKRVLEMFEPQTFICTLVTEICSPTYAAHNSLELADALPLYVRNELHTALTACGRKLTFAEFSREDMSE</sequence>
<evidence type="ECO:0000256" key="6">
    <source>
        <dbReference type="ARBA" id="ARBA00022793"/>
    </source>
</evidence>
<dbReference type="GO" id="GO:0004014">
    <property type="term" value="F:adenosylmethionine decarboxylase activity"/>
    <property type="evidence" value="ECO:0007669"/>
    <property type="project" value="UniProtKB-EC"/>
</dbReference>
<gene>
    <name evidence="19" type="primary">DCAM</name>
    <name evidence="19" type="ORF">TR125032</name>
</gene>
<dbReference type="PIRSF" id="PIRSF001355">
    <property type="entry name" value="S-AdenosylMet_decarboxylase"/>
    <property type="match status" value="1"/>
</dbReference>
<feature type="chain" id="PRO_5042322808" description="S-adenosylmethionine decarboxylase alpha chain" evidence="18">
    <location>
        <begin position="39"/>
        <end position="305"/>
    </location>
</feature>
<evidence type="ECO:0000313" key="19">
    <source>
        <dbReference type="EMBL" id="JAP53502.1"/>
    </source>
</evidence>
<comment type="cofactor">
    <cofactor evidence="1">
        <name>pyruvate</name>
        <dbReference type="ChEBI" id="CHEBI:15361"/>
    </cofactor>
</comment>
<comment type="catalytic activity">
    <reaction evidence="14">
        <text>S-adenosyl-L-methionine + H(+) = S-adenosyl 3-(methylsulfanyl)propylamine + CO2</text>
        <dbReference type="Rhea" id="RHEA:15981"/>
        <dbReference type="ChEBI" id="CHEBI:15378"/>
        <dbReference type="ChEBI" id="CHEBI:16526"/>
        <dbReference type="ChEBI" id="CHEBI:57443"/>
        <dbReference type="ChEBI" id="CHEBI:59789"/>
        <dbReference type="EC" id="4.1.1.50"/>
    </reaction>
</comment>
<reference evidence="19" key="1">
    <citation type="submission" date="2016-01" db="EMBL/GenBank/DDBJ databases">
        <title>Reference transcriptome for the parasite Schistocephalus solidus: insights into the molecular evolution of parasitism.</title>
        <authorList>
            <person name="Hebert F.O."/>
            <person name="Grambauer S."/>
            <person name="Barber I."/>
            <person name="Landry C.R."/>
            <person name="Aubin-Horth N."/>
        </authorList>
    </citation>
    <scope>NUCLEOTIDE SEQUENCE</scope>
</reference>
<dbReference type="Pfam" id="PF01536">
    <property type="entry name" value="SAM_decarbox"/>
    <property type="match status" value="1"/>
</dbReference>
<evidence type="ECO:0000256" key="4">
    <source>
        <dbReference type="ARBA" id="ARBA00012357"/>
    </source>
</evidence>
<protein>
    <recommendedName>
        <fullName evidence="4">adenosylmethionine decarboxylase</fullName>
        <ecNumber evidence="4">4.1.1.50</ecNumber>
    </recommendedName>
</protein>
<dbReference type="GO" id="GO:0008295">
    <property type="term" value="P:spermidine biosynthetic process"/>
    <property type="evidence" value="ECO:0007669"/>
    <property type="project" value="UniProtKB-KW"/>
</dbReference>
<keyword evidence="13" id="KW-0670">Pyruvate</keyword>
<keyword evidence="8" id="KW-0745">Spermidine biosynthesis</keyword>
<accession>A0A0X3PY31</accession>
<dbReference type="EMBL" id="GEEE01009723">
    <property type="protein sequence ID" value="JAP53502.1"/>
    <property type="molecule type" value="Transcribed_RNA"/>
</dbReference>
<feature type="active site" description="Schiff-base intermediate with substrate; via pyruvic acid" evidence="15">
    <location>
        <position position="39"/>
    </location>
</feature>
<dbReference type="NCBIfam" id="TIGR00535">
    <property type="entry name" value="SAM_DCase"/>
    <property type="match status" value="1"/>
</dbReference>
<proteinExistence type="inferred from homology"/>
<evidence type="ECO:0000256" key="11">
    <source>
        <dbReference type="ARBA" id="ARBA00023239"/>
    </source>
</evidence>
<evidence type="ECO:0000256" key="17">
    <source>
        <dbReference type="PIRSR" id="PIRSR001355-4"/>
    </source>
</evidence>
<evidence type="ECO:0000256" key="16">
    <source>
        <dbReference type="PIRSR" id="PIRSR001355-3"/>
    </source>
</evidence>
<feature type="site" description="Cleavage (non-hydrolytic); by autolysis" evidence="17">
    <location>
        <begin position="38"/>
        <end position="39"/>
    </location>
</feature>
<comment type="pathway">
    <text evidence="2">Amine and polyamine biosynthesis; S-adenosylmethioninamine biosynthesis; S-adenosylmethioninamine from S-adenosyl-L-methionine: step 1/1.</text>
</comment>
<evidence type="ECO:0000256" key="13">
    <source>
        <dbReference type="ARBA" id="ARBA00023317"/>
    </source>
</evidence>
<feature type="non-terminal residue" evidence="19">
    <location>
        <position position="1"/>
    </location>
</feature>
<dbReference type="Gene3D" id="3.60.90.10">
    <property type="entry name" value="S-adenosylmethionine decarboxylase"/>
    <property type="match status" value="1"/>
</dbReference>
<keyword evidence="10" id="KW-0865">Zymogen</keyword>
<evidence type="ECO:0000256" key="1">
    <source>
        <dbReference type="ARBA" id="ARBA00001928"/>
    </source>
</evidence>
<dbReference type="AlphaFoldDB" id="A0A0X3PY31"/>
<name>A0A0X3PY31_SCHSO</name>
<feature type="active site" description="Proton acceptor; for processing activity" evidence="15">
    <location>
        <position position="212"/>
    </location>
</feature>
<feature type="modified residue" description="Pyruvic acid (Ser); by autocatalysis" evidence="16">
    <location>
        <position position="39"/>
    </location>
</feature>
<keyword evidence="12" id="KW-0704">Schiff base</keyword>
<evidence type="ECO:0000256" key="2">
    <source>
        <dbReference type="ARBA" id="ARBA00004911"/>
    </source>
</evidence>
<evidence type="ECO:0000256" key="14">
    <source>
        <dbReference type="ARBA" id="ARBA00048112"/>
    </source>
</evidence>